<protein>
    <recommendedName>
        <fullName evidence="3">Peptidase S9 prolyl oligopeptidase catalytic domain-containing protein</fullName>
    </recommendedName>
</protein>
<accession>A0ABQ1VWP9</accession>
<sequence>MRLKQDADELELIVNHSHYPVTFSGDVPNFLTKWLVRSVSDPGEDSLTLASPILLEHEVSFASQQQRENSWRYYKSADGRENLLESMFQIDEDKRIYCLCSIYSPVEQEVFIFTRSSLPVTVWLNGHLINHSTFQYHVKPFQIIARLKQGVNTILLERAVNDETRSLPEGEYGFTISYKPVSLLLEMDREQLVFTPAKLEEMKSLYYVLPDRPFCTDKRVSCLILPYDLQNSESERLKLEVRNRQGVIWHSSDVYMGTPVSIDLSQAASGVVELIVSAGESSTEEALSTAYIFIGDYEDERERLLEGLAACGMGSDQLELYRYMLSLAMNDKGLNHGKVELHYDRIYYHLLREYEDAVSKLEAGADVDAGKFSPRGIKTALSTSSIDGAKLAYTVFLPRNYKREEAFPLVFCMPFGTMVNTVPEGTDEMYHNRFEDVIWACMYARGGYNKDYINEMDIMRFIEEIIEDYGVDRDRVYLMGVCSGALRIFGLATRFPGKFAAVMNIVGTFRADINNPDYSILENLGTTPVYQLLNIEDDIFNTTRILQSSAYMPRVRNVLYNYFSHKEAVEVFQSREVLRLMQQHIRDRNPREIVFHMHEPIYNTSYWLRIEAVADVCQRTIVRAAVQPGEIVVDTDQARSIRLLIDRNAMDLGINTVLRVNGEEASLQLHDYSLIRIQLAAGGGKMSFTVEQLSQVPYELMREKLEPDQSAMGIKAVYADKCTVIVPEPDPNKKRYIRTMTHLLQQPLRERARNYKYMLQHRLDEQVGALENSHIVYYHDAEFDSCEALPFDTGSLQLKLSPNKLVFQGRSYQGEYVALIRTTSYLNPRRYLLLVIVNGSVAEQQLLDLFNSYDSNPMFYCSAILWNEGQFHYFNHERVHAHANANGYE</sequence>
<reference evidence="2" key="1">
    <citation type="journal article" date="2019" name="Int. J. Syst. Evol. Microbiol.">
        <title>The Global Catalogue of Microorganisms (GCM) 10K type strain sequencing project: providing services to taxonomists for standard genome sequencing and annotation.</title>
        <authorList>
            <consortium name="The Broad Institute Genomics Platform"/>
            <consortium name="The Broad Institute Genome Sequencing Center for Infectious Disease"/>
            <person name="Wu L."/>
            <person name="Ma J."/>
        </authorList>
    </citation>
    <scope>NUCLEOTIDE SEQUENCE [LARGE SCALE GENOMIC DNA]</scope>
    <source>
        <strain evidence="2">CGMCC 1.15420</strain>
    </source>
</reference>
<dbReference type="Gene3D" id="3.40.50.1820">
    <property type="entry name" value="alpha/beta hydrolase"/>
    <property type="match status" value="1"/>
</dbReference>
<dbReference type="InterPro" id="IPR029058">
    <property type="entry name" value="AB_hydrolase_fold"/>
</dbReference>
<evidence type="ECO:0000313" key="2">
    <source>
        <dbReference type="Proteomes" id="UP000608420"/>
    </source>
</evidence>
<organism evidence="1 2">
    <name type="scientific">Paenibacillus aceti</name>
    <dbReference type="NCBI Taxonomy" id="1820010"/>
    <lineage>
        <taxon>Bacteria</taxon>
        <taxon>Bacillati</taxon>
        <taxon>Bacillota</taxon>
        <taxon>Bacilli</taxon>
        <taxon>Bacillales</taxon>
        <taxon>Paenibacillaceae</taxon>
        <taxon>Paenibacillus</taxon>
    </lineage>
</organism>
<dbReference type="RefSeq" id="WP_120463560.1">
    <property type="nucleotide sequence ID" value="NZ_BMIW01000018.1"/>
</dbReference>
<dbReference type="EMBL" id="BMIW01000018">
    <property type="protein sequence ID" value="GGG03235.1"/>
    <property type="molecule type" value="Genomic_DNA"/>
</dbReference>
<comment type="caution">
    <text evidence="1">The sequence shown here is derived from an EMBL/GenBank/DDBJ whole genome shotgun (WGS) entry which is preliminary data.</text>
</comment>
<proteinExistence type="predicted"/>
<evidence type="ECO:0000313" key="1">
    <source>
        <dbReference type="EMBL" id="GGG03235.1"/>
    </source>
</evidence>
<keyword evidence="2" id="KW-1185">Reference proteome</keyword>
<gene>
    <name evidence="1" type="ORF">GCM10010913_26260</name>
</gene>
<dbReference type="SUPFAM" id="SSF53474">
    <property type="entry name" value="alpha/beta-Hydrolases"/>
    <property type="match status" value="1"/>
</dbReference>
<dbReference type="Proteomes" id="UP000608420">
    <property type="component" value="Unassembled WGS sequence"/>
</dbReference>
<evidence type="ECO:0008006" key="3">
    <source>
        <dbReference type="Google" id="ProtNLM"/>
    </source>
</evidence>
<name>A0ABQ1VWP9_9BACL</name>